<dbReference type="Gene3D" id="2.170.300.10">
    <property type="entry name" value="Tie2 ligand-binding domain superfamily"/>
    <property type="match status" value="1"/>
</dbReference>
<keyword evidence="2" id="KW-0732">Signal</keyword>
<feature type="signal peptide" evidence="2">
    <location>
        <begin position="1"/>
        <end position="17"/>
    </location>
</feature>
<dbReference type="EnsemblMetazoa" id="G21046.1">
    <property type="protein sequence ID" value="G21046.1:cds"/>
    <property type="gene ID" value="G21046"/>
</dbReference>
<reference evidence="3" key="1">
    <citation type="submission" date="2022-08" db="UniProtKB">
        <authorList>
            <consortium name="EnsemblMetazoa"/>
        </authorList>
    </citation>
    <scope>IDENTIFICATION</scope>
    <source>
        <strain evidence="3">05x7-T-G4-1.051#20</strain>
    </source>
</reference>
<evidence type="ECO:0000256" key="2">
    <source>
        <dbReference type="SAM" id="SignalP"/>
    </source>
</evidence>
<dbReference type="AlphaFoldDB" id="A0A8W8JTX8"/>
<evidence type="ECO:0008006" key="5">
    <source>
        <dbReference type="Google" id="ProtNLM"/>
    </source>
</evidence>
<keyword evidence="1" id="KW-0472">Membrane</keyword>
<keyword evidence="4" id="KW-1185">Reference proteome</keyword>
<keyword evidence="1" id="KW-1133">Transmembrane helix</keyword>
<evidence type="ECO:0000313" key="4">
    <source>
        <dbReference type="Proteomes" id="UP000005408"/>
    </source>
</evidence>
<evidence type="ECO:0000313" key="3">
    <source>
        <dbReference type="EnsemblMetazoa" id="G21046.1:cds"/>
    </source>
</evidence>
<evidence type="ECO:0000256" key="1">
    <source>
        <dbReference type="SAM" id="Phobius"/>
    </source>
</evidence>
<dbReference type="Proteomes" id="UP000005408">
    <property type="component" value="Unassembled WGS sequence"/>
</dbReference>
<feature type="chain" id="PRO_5036483351" description="EGF-like domain-containing protein" evidence="2">
    <location>
        <begin position="18"/>
        <end position="212"/>
    </location>
</feature>
<sequence length="212" mass="23773">MTIICIRFGVLVYVVQGCQVGFFGYNCTQPCRYPSFGDKCQRQYNLECNDGYYGQDCISPCKYPSYGEKCLQICNCVPFKCNNIDGCENITELTEMPTTKSEEIFNFEWTFVNKHREAIIAGSSSLILIIAICLWLKRSRTINRGRIHIWSADSSSRHVVNVVVYHLFVNGMGFAVDLDIFLLFLWAGGHSALAGAATHFGAGFPLGTLVFI</sequence>
<protein>
    <recommendedName>
        <fullName evidence="5">EGF-like domain-containing protein</fullName>
    </recommendedName>
</protein>
<accession>A0A8W8JTX8</accession>
<proteinExistence type="predicted"/>
<organism evidence="3 4">
    <name type="scientific">Magallana gigas</name>
    <name type="common">Pacific oyster</name>
    <name type="synonym">Crassostrea gigas</name>
    <dbReference type="NCBI Taxonomy" id="29159"/>
    <lineage>
        <taxon>Eukaryota</taxon>
        <taxon>Metazoa</taxon>
        <taxon>Spiralia</taxon>
        <taxon>Lophotrochozoa</taxon>
        <taxon>Mollusca</taxon>
        <taxon>Bivalvia</taxon>
        <taxon>Autobranchia</taxon>
        <taxon>Pteriomorphia</taxon>
        <taxon>Ostreida</taxon>
        <taxon>Ostreoidea</taxon>
        <taxon>Ostreidae</taxon>
        <taxon>Magallana</taxon>
    </lineage>
</organism>
<keyword evidence="1" id="KW-0812">Transmembrane</keyword>
<feature type="transmembrane region" description="Helical" evidence="1">
    <location>
        <begin position="118"/>
        <end position="136"/>
    </location>
</feature>
<dbReference type="PROSITE" id="PS51257">
    <property type="entry name" value="PROKAR_LIPOPROTEIN"/>
    <property type="match status" value="1"/>
</dbReference>
<name>A0A8W8JTX8_MAGGI</name>